<accession>A0A3E0VB12</accession>
<evidence type="ECO:0000313" key="3">
    <source>
        <dbReference type="Proteomes" id="UP000256709"/>
    </source>
</evidence>
<reference evidence="2 3" key="1">
    <citation type="submission" date="2017-04" db="EMBL/GenBank/DDBJ databases">
        <title>Comparative genome analysis of Subtercola boreus.</title>
        <authorList>
            <person name="Cho Y.-J."/>
            <person name="Cho A."/>
            <person name="Kim O.-S."/>
            <person name="Lee J.-I."/>
        </authorList>
    </citation>
    <scope>NUCLEOTIDE SEQUENCE [LARGE SCALE GENOMIC DNA]</scope>
    <source>
        <strain evidence="2 3">P27444</strain>
    </source>
</reference>
<gene>
    <name evidence="2" type="ORF">B7R21_18400</name>
</gene>
<name>A0A3E0VB12_9MICO</name>
<dbReference type="AlphaFoldDB" id="A0A3E0VB12"/>
<evidence type="ECO:0000256" key="1">
    <source>
        <dbReference type="SAM" id="MobiDB-lite"/>
    </source>
</evidence>
<comment type="caution">
    <text evidence="2">The sequence shown here is derived from an EMBL/GenBank/DDBJ whole genome shotgun (WGS) entry which is preliminary data.</text>
</comment>
<feature type="region of interest" description="Disordered" evidence="1">
    <location>
        <begin position="1"/>
        <end position="35"/>
    </location>
</feature>
<proteinExistence type="predicted"/>
<dbReference type="EMBL" id="NBXA01000049">
    <property type="protein sequence ID" value="RFA06825.1"/>
    <property type="molecule type" value="Genomic_DNA"/>
</dbReference>
<evidence type="ECO:0000313" key="2">
    <source>
        <dbReference type="EMBL" id="RFA06825.1"/>
    </source>
</evidence>
<organism evidence="2 3">
    <name type="scientific">Subtercola boreus</name>
    <dbReference type="NCBI Taxonomy" id="120213"/>
    <lineage>
        <taxon>Bacteria</taxon>
        <taxon>Bacillati</taxon>
        <taxon>Actinomycetota</taxon>
        <taxon>Actinomycetes</taxon>
        <taxon>Micrococcales</taxon>
        <taxon>Microbacteriaceae</taxon>
        <taxon>Subtercola</taxon>
    </lineage>
</organism>
<protein>
    <submittedName>
        <fullName evidence="2">Uncharacterized protein</fullName>
    </submittedName>
</protein>
<sequence>MKRKSARSNSDPQLSDGAAGARSKDSKQPAGPLYMRLERKETRLRSDQYARLTEYSRALSRAKNEGGERITENTLIRVAIDLLLERADKLQGSNEAELRKSVSS</sequence>
<dbReference type="OrthoDB" id="517099at2"/>
<dbReference type="Proteomes" id="UP000256709">
    <property type="component" value="Unassembled WGS sequence"/>
</dbReference>